<dbReference type="Proteomes" id="UP000199034">
    <property type="component" value="Unassembled WGS sequence"/>
</dbReference>
<evidence type="ECO:0000259" key="1">
    <source>
        <dbReference type="Pfam" id="PF13280"/>
    </source>
</evidence>
<dbReference type="Pfam" id="PF13280">
    <property type="entry name" value="WYL"/>
    <property type="match status" value="1"/>
</dbReference>
<dbReference type="InterPro" id="IPR032830">
    <property type="entry name" value="XPB/Ssl2_N"/>
</dbReference>
<organism evidence="3 4">
    <name type="scientific">Nocardioides lianchengensis</name>
    <dbReference type="NCBI Taxonomy" id="1045774"/>
    <lineage>
        <taxon>Bacteria</taxon>
        <taxon>Bacillati</taxon>
        <taxon>Actinomycetota</taxon>
        <taxon>Actinomycetes</taxon>
        <taxon>Propionibacteriales</taxon>
        <taxon>Nocardioidaceae</taxon>
        <taxon>Nocardioides</taxon>
    </lineage>
</organism>
<gene>
    <name evidence="3" type="ORF">SAMN05421872_10182</name>
</gene>
<dbReference type="AlphaFoldDB" id="A0A1G6I8J4"/>
<dbReference type="EMBL" id="FMZM01000001">
    <property type="protein sequence ID" value="SDC02345.1"/>
    <property type="molecule type" value="Genomic_DNA"/>
</dbReference>
<feature type="domain" description="Helicase XPB/Ssl2 N-terminal" evidence="2">
    <location>
        <begin position="479"/>
        <end position="601"/>
    </location>
</feature>
<evidence type="ECO:0000313" key="4">
    <source>
        <dbReference type="Proteomes" id="UP000199034"/>
    </source>
</evidence>
<dbReference type="STRING" id="1045774.SAMN05421872_10182"/>
<feature type="domain" description="WYL" evidence="1">
    <location>
        <begin position="695"/>
        <end position="756"/>
    </location>
</feature>
<keyword evidence="3" id="KW-0378">Hydrolase</keyword>
<evidence type="ECO:0000259" key="2">
    <source>
        <dbReference type="Pfam" id="PF13625"/>
    </source>
</evidence>
<keyword evidence="3" id="KW-0067">ATP-binding</keyword>
<sequence length="762" mass="79478">MSGHPAPAEDPDAGYRSLADQLRAWPDERLARLLSDRPDLATPAPHDSGQLASRAAVRSSLLRALDQLTRVELCVLDALVVLGQTTPEALPAVVHAEPATVATALARLEALALVWRSTSGLRPLSGVPESLTGGPGSSGLQKVSPDPLPAAEVDRRIGQLSDPARALLDHVAAHGGEATTGTSRHHVTPEDAETPAEELLSRGLLVPRSGGVVVLPGEVGLVLRGGRTTTEPVDVVPGLVTSERSATVVDRAAAGAAFDAVRRVELLLDHWGTHPPGALRSGGLGVRDLKATSVHLQVDEPAAALIVETAYAAGLVATAADPDGNPVWVPTDAYDAWSAQPPAERWATLVRAWLSSPRMPGLVGQRDTAGKPWNALAPELTGIHQVESRRMALEALVDLPAGSVLATGTGTPSLVALVAWRRPRRPRTRADQLVWAVTEASVLGVAGLGALASYGRALVAGEDPVPELAGLLPEPVDHVLLQADLTAVAPGPLESGLARTLALVADVESRGGATTYRFTPGSVRRALDTGWTAAELHAFLASVSRTPVPQPLTYLVDDTSRTFGTIRVGHAEAFLRADDETALTELLHHPKAGSLGLRRLAPTVLISSTPIDVLLPRLRELGAAPVVEAPDGTVRVTRPDLLRARTPREHRRGAGAAAARSTAVVAAVVTAIRSGDRAALARPSSAGSLTPSGSLAALREAVESRSTVLIGYVDNHGTATERIVDPISVEGGQLTAHDHRSDDVRSFAVHRISVVKPVAGSS</sequence>
<proteinExistence type="predicted"/>
<dbReference type="GO" id="GO:0004386">
    <property type="term" value="F:helicase activity"/>
    <property type="evidence" value="ECO:0007669"/>
    <property type="project" value="UniProtKB-KW"/>
</dbReference>
<dbReference type="Pfam" id="PF13625">
    <property type="entry name" value="Helicase_C_3"/>
    <property type="match status" value="1"/>
</dbReference>
<keyword evidence="3" id="KW-0347">Helicase</keyword>
<keyword evidence="3" id="KW-0547">Nucleotide-binding</keyword>
<accession>A0A1G6I8J4</accession>
<dbReference type="InterPro" id="IPR026881">
    <property type="entry name" value="WYL_dom"/>
</dbReference>
<keyword evidence="4" id="KW-1185">Reference proteome</keyword>
<evidence type="ECO:0000313" key="3">
    <source>
        <dbReference type="EMBL" id="SDC02345.1"/>
    </source>
</evidence>
<name>A0A1G6I8J4_9ACTN</name>
<dbReference type="PROSITE" id="PS52050">
    <property type="entry name" value="WYL"/>
    <property type="match status" value="1"/>
</dbReference>
<dbReference type="RefSeq" id="WP_090849642.1">
    <property type="nucleotide sequence ID" value="NZ_FMZM01000001.1"/>
</dbReference>
<reference evidence="3 4" key="1">
    <citation type="submission" date="2016-10" db="EMBL/GenBank/DDBJ databases">
        <authorList>
            <person name="de Groot N.N."/>
        </authorList>
    </citation>
    <scope>NUCLEOTIDE SEQUENCE [LARGE SCALE GENOMIC DNA]</scope>
    <source>
        <strain evidence="3 4">CGMCC 4.6858</strain>
    </source>
</reference>
<protein>
    <submittedName>
        <fullName evidence="3">Helicase conserved C-terminal domain-containing protein</fullName>
    </submittedName>
</protein>
<dbReference type="OrthoDB" id="3415124at2"/>